<organism evidence="1 2">
    <name type="scientific">Panagrolaimus sp. PS1159</name>
    <dbReference type="NCBI Taxonomy" id="55785"/>
    <lineage>
        <taxon>Eukaryota</taxon>
        <taxon>Metazoa</taxon>
        <taxon>Ecdysozoa</taxon>
        <taxon>Nematoda</taxon>
        <taxon>Chromadorea</taxon>
        <taxon>Rhabditida</taxon>
        <taxon>Tylenchina</taxon>
        <taxon>Panagrolaimomorpha</taxon>
        <taxon>Panagrolaimoidea</taxon>
        <taxon>Panagrolaimidae</taxon>
        <taxon>Panagrolaimus</taxon>
    </lineage>
</organism>
<sequence length="91" mass="10519">MSYFPNGRQPSLSFNHYPDQQTSPPSMNSSKWDEDFMAKLCQQNFMEQIFNSSGFISPQQTYSLPSVEATNRPAKMSRQSVIKFEKSLTQR</sequence>
<protein>
    <submittedName>
        <fullName evidence="2">Uncharacterized protein</fullName>
    </submittedName>
</protein>
<accession>A0AC35F2B2</accession>
<evidence type="ECO:0000313" key="1">
    <source>
        <dbReference type="Proteomes" id="UP000887580"/>
    </source>
</evidence>
<dbReference type="WBParaSite" id="PS1159_v2.g13110.t1">
    <property type="protein sequence ID" value="PS1159_v2.g13110.t1"/>
    <property type="gene ID" value="PS1159_v2.g13110"/>
</dbReference>
<proteinExistence type="predicted"/>
<evidence type="ECO:0000313" key="2">
    <source>
        <dbReference type="WBParaSite" id="PS1159_v2.g13110.t1"/>
    </source>
</evidence>
<reference evidence="2" key="1">
    <citation type="submission" date="2022-11" db="UniProtKB">
        <authorList>
            <consortium name="WormBaseParasite"/>
        </authorList>
    </citation>
    <scope>IDENTIFICATION</scope>
</reference>
<name>A0AC35F2B2_9BILA</name>
<dbReference type="Proteomes" id="UP000887580">
    <property type="component" value="Unplaced"/>
</dbReference>